<dbReference type="Proteomes" id="UP000076510">
    <property type="component" value="Unassembled WGS sequence"/>
</dbReference>
<sequence length="443" mass="47844">MKKIAAPVLGLSLLAAPTASFAAEQPTAVTPASDLRSTLDQLLSEHFVLAVDAMVKDYNDAPDEKQAMKALDDNAKDMTPAIESIYGEEGAKEFERIFRGHNAYSEDFVKAAQSGDEDARMAAEKEVDEFVEEFSTFLSTATEENLPKDAAAEVLKAHEEDVLNAFDAYVEEDYKGYFSSFREGYDRMFDISKALSTAIVTQMPDKFEGSKADSAAADLRSTLNNLAAEHFALATMGMQKGVDGAADYDFANWAEDEHTKDFKAAIASIYGDEGAAQFEKIWTGEHINAQSDLVAAVLADDKEKEEAARESLSMFSEDFGNFLGTATEGNLPAEDAIAAVKGHEEQVLKAFDDYLAEDYDASTADFREGYAYMFGVGKALGDAIVKQNPDMFAGSDMPSAMPNTGMGGAAQDSNAPIMAWTAGITALLAAGVFLIRKKVSNQQ</sequence>
<dbReference type="PATRIC" id="fig|189381.10.peg.56"/>
<evidence type="ECO:0000256" key="1">
    <source>
        <dbReference type="SAM" id="Phobius"/>
    </source>
</evidence>
<dbReference type="RefSeq" id="WP_048012133.1">
    <property type="nucleotide sequence ID" value="NZ_CP047095.1"/>
</dbReference>
<proteinExistence type="predicted"/>
<keyword evidence="2" id="KW-0732">Signal</keyword>
<dbReference type="Proteomes" id="UP000037405">
    <property type="component" value="Unassembled WGS sequence"/>
</dbReference>
<keyword evidence="1" id="KW-1133">Transmembrane helix</keyword>
<organism evidence="4 6">
    <name type="scientific">Rossellomorea marisflavi</name>
    <dbReference type="NCBI Taxonomy" id="189381"/>
    <lineage>
        <taxon>Bacteria</taxon>
        <taxon>Bacillati</taxon>
        <taxon>Bacillota</taxon>
        <taxon>Bacilli</taxon>
        <taxon>Bacillales</taxon>
        <taxon>Bacillaceae</taxon>
        <taxon>Rossellomorea</taxon>
    </lineage>
</organism>
<dbReference type="AlphaFoldDB" id="A0A0J5TNL2"/>
<evidence type="ECO:0000256" key="2">
    <source>
        <dbReference type="SAM" id="SignalP"/>
    </source>
</evidence>
<feature type="chain" id="PRO_5013454888" evidence="2">
    <location>
        <begin position="23"/>
        <end position="443"/>
    </location>
</feature>
<reference evidence="4" key="4">
    <citation type="submission" date="2016-01" db="EMBL/GenBank/DDBJ databases">
        <authorList>
            <person name="McClelland M."/>
            <person name="Jain A."/>
            <person name="Saraogi P."/>
            <person name="Mendelson R."/>
            <person name="Westerman R."/>
            <person name="SanMiguel P."/>
            <person name="Csonka L."/>
        </authorList>
    </citation>
    <scope>NUCLEOTIDE SEQUENCE</scope>
    <source>
        <strain evidence="4">M19</strain>
    </source>
</reference>
<evidence type="ECO:0000313" key="6">
    <source>
        <dbReference type="Proteomes" id="UP000076510"/>
    </source>
</evidence>
<dbReference type="EMBL" id="LGUE01000008">
    <property type="protein sequence ID" value="KON83330.1"/>
    <property type="molecule type" value="Genomic_DNA"/>
</dbReference>
<keyword evidence="1" id="KW-0472">Membrane</keyword>
<dbReference type="OrthoDB" id="2657432at2"/>
<keyword evidence="5" id="KW-1185">Reference proteome</keyword>
<comment type="caution">
    <text evidence="4">The sequence shown here is derived from an EMBL/GenBank/DDBJ whole genome shotgun (WGS) entry which is preliminary data.</text>
</comment>
<accession>A0A0J5TNL2</accession>
<reference evidence="5" key="1">
    <citation type="submission" date="2015-07" db="EMBL/GenBank/DDBJ databases">
        <title>Fjat-14235 jcm11544.</title>
        <authorList>
            <person name="Liu B."/>
            <person name="Wang J."/>
            <person name="Zhu Y."/>
            <person name="Liu G."/>
            <person name="Chen Q."/>
            <person name="Chen Z."/>
            <person name="Lan J."/>
            <person name="Che J."/>
            <person name="Ge C."/>
            <person name="Shi H."/>
            <person name="Pan Z."/>
            <person name="Liu X."/>
        </authorList>
    </citation>
    <scope>NUCLEOTIDE SEQUENCE [LARGE SCALE GENOMIC DNA]</scope>
    <source>
        <strain evidence="5">JCM 11544</strain>
    </source>
</reference>
<reference evidence="3" key="2">
    <citation type="submission" date="2015-07" db="EMBL/GenBank/DDBJ databases">
        <title>MeaNS - Measles Nucleotide Surveillance Program.</title>
        <authorList>
            <person name="Tran T."/>
            <person name="Druce J."/>
        </authorList>
    </citation>
    <scope>NUCLEOTIDE SEQUENCE</scope>
    <source>
        <strain evidence="3">JCM 11544</strain>
    </source>
</reference>
<keyword evidence="1" id="KW-0812">Transmembrane</keyword>
<protein>
    <submittedName>
        <fullName evidence="4">Copper amine oxidase</fullName>
    </submittedName>
</protein>
<dbReference type="STRING" id="189381.GCA_900166615_00182"/>
<evidence type="ECO:0000313" key="3">
    <source>
        <dbReference type="EMBL" id="KON83330.1"/>
    </source>
</evidence>
<dbReference type="EMBL" id="LQQY01000015">
    <property type="protein sequence ID" value="KZE48978.1"/>
    <property type="molecule type" value="Genomic_DNA"/>
</dbReference>
<feature type="transmembrane region" description="Helical" evidence="1">
    <location>
        <begin position="417"/>
        <end position="435"/>
    </location>
</feature>
<evidence type="ECO:0000313" key="5">
    <source>
        <dbReference type="Proteomes" id="UP000037405"/>
    </source>
</evidence>
<reference evidence="6" key="3">
    <citation type="submission" date="2016-01" db="EMBL/GenBank/DDBJ databases">
        <title>Whole genome sequencing of Bhargavaea cecembensis T14.</title>
        <authorList>
            <person name="Hong K.W."/>
        </authorList>
    </citation>
    <scope>NUCLEOTIDE SEQUENCE [LARGE SCALE GENOMIC DNA]</scope>
    <source>
        <strain evidence="6">M19</strain>
    </source>
</reference>
<evidence type="ECO:0000313" key="4">
    <source>
        <dbReference type="EMBL" id="KZE48978.1"/>
    </source>
</evidence>
<feature type="signal peptide" evidence="2">
    <location>
        <begin position="1"/>
        <end position="22"/>
    </location>
</feature>
<name>A0A0J5TNL2_9BACI</name>
<gene>
    <name evidence="3" type="ORF">AF331_20165</name>
    <name evidence="4" type="ORF">AV649_18655</name>
</gene>